<dbReference type="Gene3D" id="1.10.10.10">
    <property type="entry name" value="Winged helix-like DNA-binding domain superfamily/Winged helix DNA-binding domain"/>
    <property type="match status" value="1"/>
</dbReference>
<organism evidence="2">
    <name type="scientific">Corynebacterium glutamicum (strain R)</name>
    <dbReference type="NCBI Taxonomy" id="340322"/>
    <lineage>
        <taxon>Bacteria</taxon>
        <taxon>Bacillati</taxon>
        <taxon>Actinomycetota</taxon>
        <taxon>Actinomycetes</taxon>
        <taxon>Mycobacteriales</taxon>
        <taxon>Corynebacteriaceae</taxon>
        <taxon>Corynebacterium</taxon>
    </lineage>
</organism>
<dbReference type="InterPro" id="IPR036388">
    <property type="entry name" value="WH-like_DNA-bd_sf"/>
</dbReference>
<dbReference type="GO" id="GO:0005829">
    <property type="term" value="C:cytosol"/>
    <property type="evidence" value="ECO:0007669"/>
    <property type="project" value="TreeGrafter"/>
</dbReference>
<sequence>MSIDLRNIELLVAAVDCRSITEGAQAVGLSLSAASSRITALEKKHGVSLLQRLRSGVVPTEAGEVVLIQSRRLLEQADLLTSAFQQHQKRTSNW</sequence>
<proteinExistence type="predicted"/>
<name>A0AB72VFD0_CORGB</name>
<dbReference type="KEGG" id="cgt:cgR_6119"/>
<evidence type="ECO:0000259" key="1">
    <source>
        <dbReference type="PROSITE" id="PS50931"/>
    </source>
</evidence>
<dbReference type="InterPro" id="IPR000847">
    <property type="entry name" value="LysR_HTH_N"/>
</dbReference>
<dbReference type="GO" id="GO:0003700">
    <property type="term" value="F:DNA-binding transcription factor activity"/>
    <property type="evidence" value="ECO:0007669"/>
    <property type="project" value="InterPro"/>
</dbReference>
<accession>A0AB72VFD0</accession>
<dbReference type="PANTHER" id="PTHR30419">
    <property type="entry name" value="HTH-TYPE TRANSCRIPTIONAL REGULATOR YBHD"/>
    <property type="match status" value="1"/>
</dbReference>
<gene>
    <name evidence="2" type="ordered locus">cgR_6119</name>
</gene>
<evidence type="ECO:0000313" key="2">
    <source>
        <dbReference type="EMBL" id="BAQ21181.1"/>
    </source>
</evidence>
<dbReference type="InterPro" id="IPR050950">
    <property type="entry name" value="HTH-type_LysR_regulators"/>
</dbReference>
<dbReference type="EMBL" id="AP009044">
    <property type="protein sequence ID" value="BAQ21181.1"/>
    <property type="molecule type" value="Genomic_DNA"/>
</dbReference>
<feature type="domain" description="HTH lysR-type" evidence="1">
    <location>
        <begin position="3"/>
        <end position="60"/>
    </location>
</feature>
<dbReference type="AlphaFoldDB" id="A0AB72VFD0"/>
<dbReference type="RefSeq" id="WP_331370608.1">
    <property type="nucleotide sequence ID" value="NC_009342.1"/>
</dbReference>
<dbReference type="PROSITE" id="PS50931">
    <property type="entry name" value="HTH_LYSR"/>
    <property type="match status" value="1"/>
</dbReference>
<reference evidence="2" key="1">
    <citation type="journal article" date="2007" name="Microbiology">
        <title>Comparative analysis of the Corynebacterium glutamicum group and complete genome sequence of strain R.</title>
        <authorList>
            <person name="Yukawa H."/>
            <person name="Omumasaba C.A."/>
            <person name="Nonaka H."/>
            <person name="Kos P."/>
            <person name="Okai N."/>
            <person name="Suzuki N."/>
            <person name="Suda M."/>
            <person name="Tsuge Y."/>
            <person name="Watanabe J."/>
            <person name="Ikeda Y."/>
            <person name="Vertes A.A."/>
            <person name="Inui M."/>
        </authorList>
    </citation>
    <scope>NUCLEOTIDE SEQUENCE</scope>
    <source>
        <strain evidence="2">R</strain>
    </source>
</reference>
<dbReference type="InterPro" id="IPR036390">
    <property type="entry name" value="WH_DNA-bd_sf"/>
</dbReference>
<protein>
    <submittedName>
        <fullName evidence="2">LysR family transcriptional regulator</fullName>
    </submittedName>
</protein>
<dbReference type="Pfam" id="PF00126">
    <property type="entry name" value="HTH_1"/>
    <property type="match status" value="1"/>
</dbReference>
<dbReference type="PANTHER" id="PTHR30419:SF2">
    <property type="entry name" value="LYSR FAMILY TRANSCRIPTIONAL REGULATOR"/>
    <property type="match status" value="1"/>
</dbReference>
<dbReference type="SUPFAM" id="SSF46785">
    <property type="entry name" value="Winged helix' DNA-binding domain"/>
    <property type="match status" value="1"/>
</dbReference>
<dbReference type="Proteomes" id="UP000006698">
    <property type="component" value="Chromosome"/>
</dbReference>